<keyword evidence="5" id="KW-1185">Reference proteome</keyword>
<dbReference type="Proteomes" id="UP000198287">
    <property type="component" value="Unassembled WGS sequence"/>
</dbReference>
<keyword evidence="3" id="KW-0472">Membrane</keyword>
<keyword evidence="1" id="KW-0175">Coiled coil</keyword>
<keyword evidence="3" id="KW-0812">Transmembrane</keyword>
<sequence>METTTLFDFEMLLLILFICVITAIGVYFLSIFGVKEKSYEEAIAEQKKRSEELLGKPPQKKIKLNKDKVVKSAKKVGKNQQRKVVKDLEVVEGLVEDVLGEEVTEEKLVSKKHIEIVEEPEVLELPQENLRRPSLCTATPKKSILSKSDPSPSPPPPAPTTENTEDEPLNHFETIHPKDDVELKLEKLPRKIPKKSTPPSQNTTSPPPTTLLQQITTTPLTPTELQSLIEALLNKQTPNWTPTSPTSKDSLKKQLQIKDGQISELESNLSSLTQKLGQIRLESSGEKSKLLQMKKQLEEILNSKQLEIQNLQQRFRQLSEVSISKENDLQKSLLIYKQRCVEVGDESERIKGEVGRRDVEWRGKVESLEREVGALKAQYGKQGNQLASAFQSNEDLTGQLRGMTLKLTNLEGQIHSMDLIIQEKDMEIREISKKMDTENDKEHARLILNLATMEKNLEDLQRKYDDGIKNEMNLKKIIDNLNQDLIKEKILEGEIREEGGRRVGGLEVELEGVNRKNEELREKNVKLLESLKMSEKQLEEKLGVVVEERKQLVRMVSDLVGLDVESPTFPTDFVEKYPTQPPPEQTPDPKLTEITQKLSEAEEKSKKLGDEVEHYQRVLASTEHLLASLQSSIETEETKWLAKLAEKDAKLEQVLAKVNNLNNGLNGGGEPHPSTESLDNDTPATPSSPPSVEIDSSSSPSPSTKSQQQQNDNSLIEKKKKKKVLGFFSK</sequence>
<feature type="coiled-coil region" evidence="1">
    <location>
        <begin position="503"/>
        <end position="537"/>
    </location>
</feature>
<feature type="transmembrane region" description="Helical" evidence="3">
    <location>
        <begin position="12"/>
        <end position="34"/>
    </location>
</feature>
<dbReference type="OMA" id="NTHKINQ"/>
<accession>A0A226ERG7</accession>
<evidence type="ECO:0000313" key="4">
    <source>
        <dbReference type="EMBL" id="OXA60223.1"/>
    </source>
</evidence>
<proteinExistence type="predicted"/>
<feature type="compositionally biased region" description="Polar residues" evidence="2">
    <location>
        <begin position="674"/>
        <end position="685"/>
    </location>
</feature>
<gene>
    <name evidence="4" type="ORF">Fcan01_05568</name>
</gene>
<reference evidence="4 5" key="1">
    <citation type="submission" date="2015-12" db="EMBL/GenBank/DDBJ databases">
        <title>The genome of Folsomia candida.</title>
        <authorList>
            <person name="Faddeeva A."/>
            <person name="Derks M.F."/>
            <person name="Anvar Y."/>
            <person name="Smit S."/>
            <person name="Van Straalen N."/>
            <person name="Roelofs D."/>
        </authorList>
    </citation>
    <scope>NUCLEOTIDE SEQUENCE [LARGE SCALE GENOMIC DNA]</scope>
    <source>
        <strain evidence="4 5">VU population</strain>
        <tissue evidence="4">Whole body</tissue>
    </source>
</reference>
<evidence type="ECO:0000256" key="2">
    <source>
        <dbReference type="SAM" id="MobiDB-lite"/>
    </source>
</evidence>
<feature type="compositionally biased region" description="Basic and acidic residues" evidence="2">
    <location>
        <begin position="168"/>
        <end position="189"/>
    </location>
</feature>
<protein>
    <submittedName>
        <fullName evidence="4">Kinectin</fullName>
    </submittedName>
</protein>
<dbReference type="GO" id="GO:0005789">
    <property type="term" value="C:endoplasmic reticulum membrane"/>
    <property type="evidence" value="ECO:0007669"/>
    <property type="project" value="TreeGrafter"/>
</dbReference>
<dbReference type="PANTHER" id="PTHR18939:SF4">
    <property type="entry name" value="RIBOSOME-BINDING PROTEIN 1"/>
    <property type="match status" value="1"/>
</dbReference>
<evidence type="ECO:0000256" key="3">
    <source>
        <dbReference type="SAM" id="Phobius"/>
    </source>
</evidence>
<dbReference type="OrthoDB" id="5875463at2759"/>
<feature type="region of interest" description="Disordered" evidence="2">
    <location>
        <begin position="571"/>
        <end position="590"/>
    </location>
</feature>
<keyword evidence="3" id="KW-1133">Transmembrane helix</keyword>
<feature type="compositionally biased region" description="Low complexity" evidence="2">
    <location>
        <begin position="197"/>
        <end position="214"/>
    </location>
</feature>
<feature type="coiled-coil region" evidence="1">
    <location>
        <begin position="393"/>
        <end position="470"/>
    </location>
</feature>
<feature type="compositionally biased region" description="Low complexity" evidence="2">
    <location>
        <begin position="690"/>
        <end position="710"/>
    </location>
</feature>
<dbReference type="PANTHER" id="PTHR18939">
    <property type="entry name" value="RIBOSOME BINDING PROTEIN-1"/>
    <property type="match status" value="1"/>
</dbReference>
<name>A0A226ERG7_FOLCA</name>
<dbReference type="EMBL" id="LNIX01000002">
    <property type="protein sequence ID" value="OXA60223.1"/>
    <property type="molecule type" value="Genomic_DNA"/>
</dbReference>
<comment type="caution">
    <text evidence="4">The sequence shown here is derived from an EMBL/GenBank/DDBJ whole genome shotgun (WGS) entry which is preliminary data.</text>
</comment>
<evidence type="ECO:0000256" key="1">
    <source>
        <dbReference type="SAM" id="Coils"/>
    </source>
</evidence>
<dbReference type="STRING" id="158441.A0A226ERG7"/>
<evidence type="ECO:0000313" key="5">
    <source>
        <dbReference type="Proteomes" id="UP000198287"/>
    </source>
</evidence>
<feature type="coiled-coil region" evidence="1">
    <location>
        <begin position="248"/>
        <end position="321"/>
    </location>
</feature>
<organism evidence="4 5">
    <name type="scientific">Folsomia candida</name>
    <name type="common">Springtail</name>
    <dbReference type="NCBI Taxonomy" id="158441"/>
    <lineage>
        <taxon>Eukaryota</taxon>
        <taxon>Metazoa</taxon>
        <taxon>Ecdysozoa</taxon>
        <taxon>Arthropoda</taxon>
        <taxon>Hexapoda</taxon>
        <taxon>Collembola</taxon>
        <taxon>Entomobryomorpha</taxon>
        <taxon>Isotomoidea</taxon>
        <taxon>Isotomidae</taxon>
        <taxon>Proisotominae</taxon>
        <taxon>Folsomia</taxon>
    </lineage>
</organism>
<feature type="compositionally biased region" description="Low complexity" evidence="2">
    <location>
        <begin position="140"/>
        <end position="150"/>
    </location>
</feature>
<dbReference type="AlphaFoldDB" id="A0A226ERG7"/>
<feature type="region of interest" description="Disordered" evidence="2">
    <location>
        <begin position="128"/>
        <end position="214"/>
    </location>
</feature>
<dbReference type="InterPro" id="IPR040248">
    <property type="entry name" value="RRBP1"/>
</dbReference>
<feature type="region of interest" description="Disordered" evidence="2">
    <location>
        <begin position="662"/>
        <end position="730"/>
    </location>
</feature>